<keyword evidence="1" id="KW-0812">Transmembrane</keyword>
<name>A0ABX4LLI0_9BACT</name>
<proteinExistence type="predicted"/>
<reference evidence="2 3" key="1">
    <citation type="submission" date="2017-09" db="EMBL/GenBank/DDBJ databases">
        <authorList>
            <person name="Perez-Cataluna A."/>
            <person name="Figueras M.J."/>
            <person name="Salas-Masso N."/>
        </authorList>
    </citation>
    <scope>NUCLEOTIDE SEQUENCE [LARGE SCALE GENOMIC DNA]</scope>
    <source>
        <strain evidence="2 3">F138-33</strain>
    </source>
</reference>
<keyword evidence="1" id="KW-0472">Membrane</keyword>
<accession>A0ABX4LLI0</accession>
<dbReference type="EMBL" id="NWVW01000026">
    <property type="protein sequence ID" value="PHO08644.1"/>
    <property type="molecule type" value="Genomic_DNA"/>
</dbReference>
<keyword evidence="3" id="KW-1185">Reference proteome</keyword>
<feature type="transmembrane region" description="Helical" evidence="1">
    <location>
        <begin position="38"/>
        <end position="58"/>
    </location>
</feature>
<feature type="transmembrane region" description="Helical" evidence="1">
    <location>
        <begin position="64"/>
        <end position="84"/>
    </location>
</feature>
<feature type="transmembrane region" description="Helical" evidence="1">
    <location>
        <begin position="6"/>
        <end position="26"/>
    </location>
</feature>
<feature type="transmembrane region" description="Helical" evidence="1">
    <location>
        <begin position="105"/>
        <end position="124"/>
    </location>
</feature>
<protein>
    <submittedName>
        <fullName evidence="2">Uncharacterized protein</fullName>
    </submittedName>
</protein>
<evidence type="ECO:0000313" key="3">
    <source>
        <dbReference type="Proteomes" id="UP000221384"/>
    </source>
</evidence>
<comment type="caution">
    <text evidence="2">The sequence shown here is derived from an EMBL/GenBank/DDBJ whole genome shotgun (WGS) entry which is preliminary data.</text>
</comment>
<evidence type="ECO:0000313" key="2">
    <source>
        <dbReference type="EMBL" id="PHO08644.1"/>
    </source>
</evidence>
<evidence type="ECO:0000256" key="1">
    <source>
        <dbReference type="SAM" id="Phobius"/>
    </source>
</evidence>
<gene>
    <name evidence="2" type="ORF">CPG37_13435</name>
</gene>
<keyword evidence="1" id="KW-1133">Transmembrane helix</keyword>
<dbReference type="RefSeq" id="WP_099335386.1">
    <property type="nucleotide sequence ID" value="NZ_CP042812.1"/>
</dbReference>
<sequence length="125" mass="14681">MIVKILLGFILIAIVETINGIIRIKILQKYFRKYTKIISFLLGYLWIVIITKLFLSFINPETLFESFIVGLSWAIMMIIFDIFIGKVIFRLSWKSILNDFNIFKGNYLSFGIILIVFTPMLIYIN</sequence>
<organism evidence="2 3">
    <name type="scientific">Malaciobacter canalis</name>
    <dbReference type="NCBI Taxonomy" id="1912871"/>
    <lineage>
        <taxon>Bacteria</taxon>
        <taxon>Pseudomonadati</taxon>
        <taxon>Campylobacterota</taxon>
        <taxon>Epsilonproteobacteria</taxon>
        <taxon>Campylobacterales</taxon>
        <taxon>Arcobacteraceae</taxon>
        <taxon>Malaciobacter</taxon>
    </lineage>
</organism>
<dbReference type="Proteomes" id="UP000221384">
    <property type="component" value="Unassembled WGS sequence"/>
</dbReference>